<feature type="domain" description="Hydantoinase B/oxoprolinase" evidence="4">
    <location>
        <begin position="738"/>
        <end position="1268"/>
    </location>
</feature>
<evidence type="ECO:0000313" key="7">
    <source>
        <dbReference type="EMBL" id="KAJ9136913.1"/>
    </source>
</evidence>
<feature type="domain" description="Hydantoinase A/oxoprolinase" evidence="3">
    <location>
        <begin position="243"/>
        <end position="534"/>
    </location>
</feature>
<feature type="domain" description="Hydantoinase/oxoprolinase N-terminal" evidence="5">
    <location>
        <begin position="11"/>
        <end position="224"/>
    </location>
</feature>
<evidence type="ECO:0000259" key="6">
    <source>
        <dbReference type="Pfam" id="PF19278"/>
    </source>
</evidence>
<sequence>MVDTKNTPSVRIAIDRGGTFCDVIAQIPGQEDLVFKLLSVDPKNYRDAPTEAIRRVLQVVERRQIPVGEKLDASAIEACRIGTTVATNALLEHKGKRFALLTTRGLKDLCEIGDGSRPRLFDLNIRKPKVLFDSVVEVDERVTIENYELDPYPAPAFDASDPARVKTESGEIVRILKPLDVSSTRASLRRLHEDGFTSVAVCFMHSHIYPDHERLASQLAEEEGFLSISLSSEVSPRIKMLQRATAVCTDAYLSPIVREYVSGFLDGFDVPPQRVDFISSDGGLRKAQKYTGNAALLSGPAGGVVGVARSCYDLKDPKALIGFDMGGTSTDVSRYDGKFDHIIETTIAGRKVSTPMLNVNTVAAGGGSMLFVRNGLLVVGPESAGAHPGPACYRKGGPLTITDANLFLGRLVVSSFPSIFGEKADEPLDGDIVAKKFADLTARVNAESQVQFTPEQVAQGFIKVANESMCRPIRNATEARGFATSDHNLVSFGGAGGQHACAIASNLGIRRILIHRYSSLLSAYGISLAEITSEVTEPSSLTLSAEAIPQVREREKLLKARLESDLRSQDVGQGTVEFQTFLNLQYKGMDTTLSIEEPADGDYGAAFTAQRLREFAFKTNRDIVVDSIRVRGTARRKADGPDVSITEQLNSLRGLDIAPELKAFQKVFLEDSWQEVPVYGLESMKVGSRVKGPAIITDETQTILIEKDYEGFLTSQHIVIDQRTDGGRAPEVNAERINPVQLSCFANRFMSIAEQMGNTLQRTSISTSIKERLDFSCAVFSPDGGLVANAPHIPIHLGSMQFAIQYQHRLWGDKLKPGDVLLSNHPEAGGTHLPDLTVITPAFYGDELIFYVASRGHHTDIGGIGITSMIPDSKELWQEGMAVKSMKIVSDGVFLENEVRDLFNKVADHPGCSATRRLNDNISDLKAKISANQRGITLISRLCEEFTLPVVHLYMRGIQDNAELAIRELFRTMHAKTGGKPLRAVDWFDDGTPVQVEITIDGEAGTAVFDFAGSGSQTYGNMNMPISITHSAIIYVLRCLVDMDIPLNQGCLNPCTIRIPDGSILNPSPTVAICGSTISSQRVTDVILKALKGAAASQGCANSLGWGMGGKDPVTGEVRPGWNYGETVGGGSGAGPTWHGTHGVNVHSTNTRATDPEVIEKRTPVIIRRDAINTGTGGRGLYNGGNGMTREVEARLPMKFSILSERRVYSPYGMDGGEPGSVGKNYVFKKNAKGVLEKISIGAKAVIQLNAGDYIQINSPGGGGWGKPLDGGSDENASGMRPTPRALVN</sequence>
<dbReference type="EMBL" id="JANBVO010000037">
    <property type="protein sequence ID" value="KAJ9136913.1"/>
    <property type="molecule type" value="Genomic_DNA"/>
</dbReference>
<keyword evidence="8" id="KW-1185">Reference proteome</keyword>
<dbReference type="Pfam" id="PF02538">
    <property type="entry name" value="Hydantoinase_B"/>
    <property type="match status" value="1"/>
</dbReference>
<dbReference type="InterPro" id="IPR045079">
    <property type="entry name" value="Oxoprolinase-like"/>
</dbReference>
<comment type="similarity">
    <text evidence="1">Belongs to the oxoprolinase family.</text>
</comment>
<dbReference type="GO" id="GO:0006749">
    <property type="term" value="P:glutathione metabolic process"/>
    <property type="evidence" value="ECO:0007669"/>
    <property type="project" value="TreeGrafter"/>
</dbReference>
<dbReference type="GO" id="GO:0005829">
    <property type="term" value="C:cytosol"/>
    <property type="evidence" value="ECO:0007669"/>
    <property type="project" value="TreeGrafter"/>
</dbReference>
<reference evidence="7" key="1">
    <citation type="submission" date="2022-07" db="EMBL/GenBank/DDBJ databases">
        <title>Fungi with potential for degradation of polypropylene.</title>
        <authorList>
            <person name="Gostincar C."/>
        </authorList>
    </citation>
    <scope>NUCLEOTIDE SEQUENCE</scope>
    <source>
        <strain evidence="7">EXF-13308</strain>
    </source>
</reference>
<feature type="domain" description="Acetophenone carboxylase-like C-terminal" evidence="6">
    <location>
        <begin position="664"/>
        <end position="716"/>
    </location>
</feature>
<comment type="caution">
    <text evidence="7">The sequence shown here is derived from an EMBL/GenBank/DDBJ whole genome shotgun (WGS) entry which is preliminary data.</text>
</comment>
<dbReference type="PANTHER" id="PTHR11365:SF2">
    <property type="entry name" value="5-OXOPROLINASE"/>
    <property type="match status" value="1"/>
</dbReference>
<dbReference type="PANTHER" id="PTHR11365">
    <property type="entry name" value="5-OXOPROLINASE RELATED"/>
    <property type="match status" value="1"/>
</dbReference>
<gene>
    <name evidence="7" type="ORF">NKR23_g9556</name>
</gene>
<evidence type="ECO:0000259" key="4">
    <source>
        <dbReference type="Pfam" id="PF02538"/>
    </source>
</evidence>
<organism evidence="7 8">
    <name type="scientific">Pleurostoma richardsiae</name>
    <dbReference type="NCBI Taxonomy" id="41990"/>
    <lineage>
        <taxon>Eukaryota</taxon>
        <taxon>Fungi</taxon>
        <taxon>Dikarya</taxon>
        <taxon>Ascomycota</taxon>
        <taxon>Pezizomycotina</taxon>
        <taxon>Sordariomycetes</taxon>
        <taxon>Sordariomycetidae</taxon>
        <taxon>Calosphaeriales</taxon>
        <taxon>Pleurostomataceae</taxon>
        <taxon>Pleurostoma</taxon>
    </lineage>
</organism>
<accession>A0AA38R6Q2</accession>
<evidence type="ECO:0000313" key="8">
    <source>
        <dbReference type="Proteomes" id="UP001174694"/>
    </source>
</evidence>
<protein>
    <submittedName>
        <fullName evidence="7">5-oxoprolinase (ATP-hydrolyzing)</fullName>
    </submittedName>
</protein>
<dbReference type="InterPro" id="IPR008040">
    <property type="entry name" value="Hydant_A_N"/>
</dbReference>
<dbReference type="Proteomes" id="UP001174694">
    <property type="component" value="Unassembled WGS sequence"/>
</dbReference>
<name>A0AA38R6Q2_9PEZI</name>
<evidence type="ECO:0000256" key="2">
    <source>
        <dbReference type="SAM" id="MobiDB-lite"/>
    </source>
</evidence>
<feature type="region of interest" description="Disordered" evidence="2">
    <location>
        <begin position="1265"/>
        <end position="1289"/>
    </location>
</feature>
<dbReference type="Pfam" id="PF19278">
    <property type="entry name" value="Hydant_A_C"/>
    <property type="match status" value="1"/>
</dbReference>
<proteinExistence type="inferred from homology"/>
<evidence type="ECO:0000256" key="1">
    <source>
        <dbReference type="ARBA" id="ARBA00010403"/>
    </source>
</evidence>
<dbReference type="Pfam" id="PF01968">
    <property type="entry name" value="Hydantoinase_A"/>
    <property type="match status" value="1"/>
</dbReference>
<evidence type="ECO:0000259" key="3">
    <source>
        <dbReference type="Pfam" id="PF01968"/>
    </source>
</evidence>
<dbReference type="Pfam" id="PF05378">
    <property type="entry name" value="Hydant_A_N"/>
    <property type="match status" value="1"/>
</dbReference>
<dbReference type="InterPro" id="IPR002821">
    <property type="entry name" value="Hydantoinase_A"/>
</dbReference>
<evidence type="ECO:0000259" key="5">
    <source>
        <dbReference type="Pfam" id="PF05378"/>
    </source>
</evidence>
<dbReference type="GO" id="GO:0017168">
    <property type="term" value="F:5-oxoprolinase (ATP-hydrolyzing) activity"/>
    <property type="evidence" value="ECO:0007669"/>
    <property type="project" value="TreeGrafter"/>
</dbReference>
<dbReference type="InterPro" id="IPR049517">
    <property type="entry name" value="ACX-like_C"/>
</dbReference>
<dbReference type="InterPro" id="IPR003692">
    <property type="entry name" value="Hydantoinase_B"/>
</dbReference>